<organism evidence="2 3">
    <name type="scientific">Blattamonas nauphoetae</name>
    <dbReference type="NCBI Taxonomy" id="2049346"/>
    <lineage>
        <taxon>Eukaryota</taxon>
        <taxon>Metamonada</taxon>
        <taxon>Preaxostyla</taxon>
        <taxon>Oxymonadida</taxon>
        <taxon>Blattamonas</taxon>
    </lineage>
</organism>
<name>A0ABQ9X9K1_9EUKA</name>
<protein>
    <submittedName>
        <fullName evidence="2">Uncharacterized protein</fullName>
    </submittedName>
</protein>
<evidence type="ECO:0000256" key="1">
    <source>
        <dbReference type="SAM" id="MobiDB-lite"/>
    </source>
</evidence>
<comment type="caution">
    <text evidence="2">The sequence shown here is derived from an EMBL/GenBank/DDBJ whole genome shotgun (WGS) entry which is preliminary data.</text>
</comment>
<feature type="region of interest" description="Disordered" evidence="1">
    <location>
        <begin position="37"/>
        <end position="97"/>
    </location>
</feature>
<reference evidence="2 3" key="1">
    <citation type="journal article" date="2022" name="bioRxiv">
        <title>Genomics of Preaxostyla Flagellates Illuminates Evolutionary Transitions and the Path Towards Mitochondrial Loss.</title>
        <authorList>
            <person name="Novak L.V.F."/>
            <person name="Treitli S.C."/>
            <person name="Pyrih J."/>
            <person name="Halakuc P."/>
            <person name="Pipaliya S.V."/>
            <person name="Vacek V."/>
            <person name="Brzon O."/>
            <person name="Soukal P."/>
            <person name="Eme L."/>
            <person name="Dacks J.B."/>
            <person name="Karnkowska A."/>
            <person name="Elias M."/>
            <person name="Hampl V."/>
        </authorList>
    </citation>
    <scope>NUCLEOTIDE SEQUENCE [LARGE SCALE GENOMIC DNA]</scope>
    <source>
        <strain evidence="2">NAU3</strain>
        <tissue evidence="2">Gut</tissue>
    </source>
</reference>
<dbReference type="Proteomes" id="UP001281761">
    <property type="component" value="Unassembled WGS sequence"/>
</dbReference>
<evidence type="ECO:0000313" key="3">
    <source>
        <dbReference type="Proteomes" id="UP001281761"/>
    </source>
</evidence>
<gene>
    <name evidence="2" type="ORF">BLNAU_17114</name>
</gene>
<proteinExistence type="predicted"/>
<evidence type="ECO:0000313" key="2">
    <source>
        <dbReference type="EMBL" id="KAK2947990.1"/>
    </source>
</evidence>
<dbReference type="EMBL" id="JARBJD010000187">
    <property type="protein sequence ID" value="KAK2947990.1"/>
    <property type="molecule type" value="Genomic_DNA"/>
</dbReference>
<sequence>MIIDYSCERCLDLNCFSRPSSAAEMLPDRFWKIIAATKPKIQKQPTNSNTEKRQSPRHVTTSQIPPDTHDDNDEMDENVFPSPLSVQRYSPQLHPGWESGYPKRYRQCEEEIWKNQQASLFLFSPRRQTLQRLHQAQRHSTCSS</sequence>
<accession>A0ABQ9X9K1</accession>
<keyword evidence="3" id="KW-1185">Reference proteome</keyword>